<dbReference type="RefSeq" id="WP_216703347.1">
    <property type="nucleotide sequence ID" value="NZ_CP076668.1"/>
</dbReference>
<dbReference type="InterPro" id="IPR001882">
    <property type="entry name" value="Biotin_BS"/>
</dbReference>
<dbReference type="PROSITE" id="PS50968">
    <property type="entry name" value="BIOTINYL_LIPOYL"/>
    <property type="match status" value="1"/>
</dbReference>
<organism evidence="3 4">
    <name type="scientific">Pseudomonas lijiangensis</name>
    <dbReference type="NCBI Taxonomy" id="2995658"/>
    <lineage>
        <taxon>Bacteria</taxon>
        <taxon>Pseudomonadati</taxon>
        <taxon>Pseudomonadota</taxon>
        <taxon>Gammaproteobacteria</taxon>
        <taxon>Pseudomonadales</taxon>
        <taxon>Pseudomonadaceae</taxon>
        <taxon>Pseudomonas</taxon>
    </lineage>
</organism>
<dbReference type="PROSITE" id="PS00188">
    <property type="entry name" value="BIOTIN"/>
    <property type="match status" value="1"/>
</dbReference>
<evidence type="ECO:0000259" key="2">
    <source>
        <dbReference type="PROSITE" id="PS50968"/>
    </source>
</evidence>
<dbReference type="Pfam" id="PF00364">
    <property type="entry name" value="Biotin_lipoyl"/>
    <property type="match status" value="1"/>
</dbReference>
<dbReference type="CDD" id="cd06850">
    <property type="entry name" value="biotinyl_domain"/>
    <property type="match status" value="1"/>
</dbReference>
<keyword evidence="4" id="KW-1185">Reference proteome</keyword>
<keyword evidence="1" id="KW-0092">Biotin</keyword>
<evidence type="ECO:0000313" key="3">
    <source>
        <dbReference type="EMBL" id="QWU81121.1"/>
    </source>
</evidence>
<evidence type="ECO:0000313" key="4">
    <source>
        <dbReference type="Proteomes" id="UP000683401"/>
    </source>
</evidence>
<dbReference type="InterPro" id="IPR050709">
    <property type="entry name" value="Biotin_Carboxyl_Carrier/Decarb"/>
</dbReference>
<name>A0ABX8HKA3_9PSED</name>
<dbReference type="Proteomes" id="UP000683401">
    <property type="component" value="Chromosome"/>
</dbReference>
<sequence>MDQECIKALIGLLAESDLIELSLTEGDSTLRLFKEAAGNVVEAPLVPAKVTTGKVASVSAPVKEEVKLEVKASLYGVLHLTPAVGEAPFVQIGDSVEAGQTLAIIEAMKMFHPLKANRAGIVEAILVDGGTEVEAGQPLFRIG</sequence>
<protein>
    <submittedName>
        <fullName evidence="3">Acetyl-CoA carboxylase biotin carboxyl carrier protein subunit</fullName>
    </submittedName>
</protein>
<gene>
    <name evidence="3" type="ORF">KQP88_13655</name>
</gene>
<dbReference type="PANTHER" id="PTHR45266:SF3">
    <property type="entry name" value="OXALOACETATE DECARBOXYLASE ALPHA CHAIN"/>
    <property type="match status" value="1"/>
</dbReference>
<feature type="domain" description="Lipoyl-binding" evidence="2">
    <location>
        <begin position="67"/>
        <end position="143"/>
    </location>
</feature>
<dbReference type="PANTHER" id="PTHR45266">
    <property type="entry name" value="OXALOACETATE DECARBOXYLASE ALPHA CHAIN"/>
    <property type="match status" value="1"/>
</dbReference>
<dbReference type="InterPro" id="IPR000089">
    <property type="entry name" value="Biotin_lipoyl"/>
</dbReference>
<dbReference type="EMBL" id="CP076668">
    <property type="protein sequence ID" value="QWU81121.1"/>
    <property type="molecule type" value="Genomic_DNA"/>
</dbReference>
<reference evidence="4" key="1">
    <citation type="submission" date="2021-06" db="EMBL/GenBank/DDBJ databases">
        <title>Identification of Pseudomonas cichorii causing bacterial leaf black spot of flue-cured tobacco, a new disease in China.</title>
        <authorList>
            <person name="Lu C.-H."/>
        </authorList>
    </citation>
    <scope>NUCLEOTIDE SEQUENCE [LARGE SCALE GENOMIC DNA]</scope>
    <source>
        <strain evidence="4">LJ2</strain>
    </source>
</reference>
<accession>A0ABX8HKA3</accession>
<proteinExistence type="predicted"/>
<evidence type="ECO:0000256" key="1">
    <source>
        <dbReference type="ARBA" id="ARBA00023267"/>
    </source>
</evidence>